<accession>A0ABU1AVJ1</accession>
<organism evidence="2 3">
    <name type="scientific">Thalassobacterium maritimum</name>
    <dbReference type="NCBI Taxonomy" id="3041265"/>
    <lineage>
        <taxon>Bacteria</taxon>
        <taxon>Pseudomonadati</taxon>
        <taxon>Verrucomicrobiota</taxon>
        <taxon>Opitutia</taxon>
        <taxon>Puniceicoccales</taxon>
        <taxon>Coraliomargaritaceae</taxon>
        <taxon>Thalassobacterium</taxon>
    </lineage>
</organism>
<dbReference type="InterPro" id="IPR041657">
    <property type="entry name" value="HTH_17"/>
</dbReference>
<evidence type="ECO:0000259" key="1">
    <source>
        <dbReference type="Pfam" id="PF12728"/>
    </source>
</evidence>
<protein>
    <submittedName>
        <fullName evidence="2">Helix-turn-helix domain-containing protein</fullName>
    </submittedName>
</protein>
<name>A0ABU1AVJ1_9BACT</name>
<evidence type="ECO:0000313" key="3">
    <source>
        <dbReference type="Proteomes" id="UP001225316"/>
    </source>
</evidence>
<feature type="domain" description="Helix-turn-helix" evidence="1">
    <location>
        <begin position="13"/>
        <end position="66"/>
    </location>
</feature>
<reference evidence="2 3" key="1">
    <citation type="submission" date="2023-04" db="EMBL/GenBank/DDBJ databases">
        <title>A novel bacteria isolated from coastal sediment.</title>
        <authorList>
            <person name="Liu X.-J."/>
            <person name="Du Z.-J."/>
        </authorList>
    </citation>
    <scope>NUCLEOTIDE SEQUENCE [LARGE SCALE GENOMIC DNA]</scope>
    <source>
        <strain evidence="2 3">SDUM461003</strain>
    </source>
</reference>
<evidence type="ECO:0000313" key="2">
    <source>
        <dbReference type="EMBL" id="MDQ8208171.1"/>
    </source>
</evidence>
<gene>
    <name evidence="2" type="ORF">QEH52_11670</name>
</gene>
<dbReference type="Pfam" id="PF12728">
    <property type="entry name" value="HTH_17"/>
    <property type="match status" value="1"/>
</dbReference>
<proteinExistence type="predicted"/>
<comment type="caution">
    <text evidence="2">The sequence shown here is derived from an EMBL/GenBank/DDBJ whole genome shotgun (WGS) entry which is preliminary data.</text>
</comment>
<keyword evidence="3" id="KW-1185">Reference proteome</keyword>
<dbReference type="RefSeq" id="WP_308950646.1">
    <property type="nucleotide sequence ID" value="NZ_JARXHW010000026.1"/>
</dbReference>
<sequence>MPQTEVSPAKDPWLTPRQVSQQLGYRSKTNHSVLRLIKSGALRAARYNARCIRIRQSEVNRFLAEASGLTC</sequence>
<dbReference type="EMBL" id="JARXHW010000026">
    <property type="protein sequence ID" value="MDQ8208171.1"/>
    <property type="molecule type" value="Genomic_DNA"/>
</dbReference>
<dbReference type="Proteomes" id="UP001225316">
    <property type="component" value="Unassembled WGS sequence"/>
</dbReference>